<dbReference type="Proteomes" id="UP000298061">
    <property type="component" value="Unassembled WGS sequence"/>
</dbReference>
<feature type="region of interest" description="Disordered" evidence="1">
    <location>
        <begin position="71"/>
        <end position="92"/>
    </location>
</feature>
<dbReference type="Pfam" id="PF18721">
    <property type="entry name" value="CxC6"/>
    <property type="match status" value="1"/>
</dbReference>
<evidence type="ECO:0000313" key="4">
    <source>
        <dbReference type="Proteomes" id="UP000298061"/>
    </source>
</evidence>
<dbReference type="InterPro" id="IPR040898">
    <property type="entry name" value="CxC6"/>
</dbReference>
<evidence type="ECO:0000256" key="1">
    <source>
        <dbReference type="SAM" id="MobiDB-lite"/>
    </source>
</evidence>
<gene>
    <name evidence="3" type="ORF">EWM64_g7787</name>
</gene>
<dbReference type="OrthoDB" id="2639189at2759"/>
<name>A0A4Y9ZMZ2_9AGAM</name>
<keyword evidence="4" id="KW-1185">Reference proteome</keyword>
<sequence length="271" mass="31390">MDNLVNNRDWFCPKHLSDGGKTCYVWDCGEPARLGYHTCQDPAHEQAESRYSMSKGSTSRRLAACLKHQKIAQTQNEESSEDEEDDCMSDEEKPIEVENEEVAGEGHKDIPAEVKVKVQFGRKKTHNEQLFVAPCGMIIACKTFFRSEAYSSVLEMLKHIYPRQMLLPDHVSYDSSCIIQKMDGDDPYFDNIAFTVDVFHFFCKHSKKDEYCQMHCNPKEHPELVDDDGNGWFFNTSICKQTNNWIGKYLPMCREMRGDKYTFFLDELILC</sequence>
<reference evidence="3 4" key="1">
    <citation type="submission" date="2019-02" db="EMBL/GenBank/DDBJ databases">
        <title>Genome sequencing of the rare red list fungi Hericium alpestre (H. flagellum).</title>
        <authorList>
            <person name="Buettner E."/>
            <person name="Kellner H."/>
        </authorList>
    </citation>
    <scope>NUCLEOTIDE SEQUENCE [LARGE SCALE GENOMIC DNA]</scope>
    <source>
        <strain evidence="3 4">DSM 108284</strain>
    </source>
</reference>
<evidence type="ECO:0000259" key="2">
    <source>
        <dbReference type="Pfam" id="PF18721"/>
    </source>
</evidence>
<feature type="compositionally biased region" description="Acidic residues" evidence="1">
    <location>
        <begin position="78"/>
        <end position="89"/>
    </location>
</feature>
<accession>A0A4Y9ZMZ2</accession>
<proteinExistence type="predicted"/>
<feature type="domain" description="CxC6 like cysteine cluster associated with KDZ" evidence="2">
    <location>
        <begin position="3"/>
        <end position="49"/>
    </location>
</feature>
<dbReference type="EMBL" id="SFCI01001274">
    <property type="protein sequence ID" value="TFY76226.1"/>
    <property type="molecule type" value="Genomic_DNA"/>
</dbReference>
<evidence type="ECO:0000313" key="3">
    <source>
        <dbReference type="EMBL" id="TFY76226.1"/>
    </source>
</evidence>
<dbReference type="AlphaFoldDB" id="A0A4Y9ZMZ2"/>
<comment type="caution">
    <text evidence="3">The sequence shown here is derived from an EMBL/GenBank/DDBJ whole genome shotgun (WGS) entry which is preliminary data.</text>
</comment>
<protein>
    <recommendedName>
        <fullName evidence="2">CxC6 like cysteine cluster associated with KDZ domain-containing protein</fullName>
    </recommendedName>
</protein>
<dbReference type="STRING" id="135208.A0A4Y9ZMZ2"/>
<organism evidence="3 4">
    <name type="scientific">Hericium alpestre</name>
    <dbReference type="NCBI Taxonomy" id="135208"/>
    <lineage>
        <taxon>Eukaryota</taxon>
        <taxon>Fungi</taxon>
        <taxon>Dikarya</taxon>
        <taxon>Basidiomycota</taxon>
        <taxon>Agaricomycotina</taxon>
        <taxon>Agaricomycetes</taxon>
        <taxon>Russulales</taxon>
        <taxon>Hericiaceae</taxon>
        <taxon>Hericium</taxon>
    </lineage>
</organism>